<dbReference type="EMBL" id="JBHSDV010000001">
    <property type="protein sequence ID" value="MFC4387638.1"/>
    <property type="molecule type" value="Genomic_DNA"/>
</dbReference>
<dbReference type="Gene3D" id="3.30.1300.10">
    <property type="entry name" value="Pantoate-beta-alanine ligase, C-terminal domain"/>
    <property type="match status" value="1"/>
</dbReference>
<feature type="active site" description="Proton donor" evidence="9">
    <location>
        <position position="37"/>
    </location>
</feature>
<comment type="catalytic activity">
    <reaction evidence="8 9">
        <text>(R)-pantoate + beta-alanine + ATP = (R)-pantothenate + AMP + diphosphate + H(+)</text>
        <dbReference type="Rhea" id="RHEA:10912"/>
        <dbReference type="ChEBI" id="CHEBI:15378"/>
        <dbReference type="ChEBI" id="CHEBI:15980"/>
        <dbReference type="ChEBI" id="CHEBI:29032"/>
        <dbReference type="ChEBI" id="CHEBI:30616"/>
        <dbReference type="ChEBI" id="CHEBI:33019"/>
        <dbReference type="ChEBI" id="CHEBI:57966"/>
        <dbReference type="ChEBI" id="CHEBI:456215"/>
        <dbReference type="EC" id="6.3.2.1"/>
    </reaction>
</comment>
<dbReference type="Gene3D" id="3.40.50.620">
    <property type="entry name" value="HUPs"/>
    <property type="match status" value="1"/>
</dbReference>
<feature type="binding site" evidence="9">
    <location>
        <position position="153"/>
    </location>
    <ligand>
        <name>(R)-pantoate</name>
        <dbReference type="ChEBI" id="CHEBI:15980"/>
    </ligand>
</feature>
<evidence type="ECO:0000256" key="3">
    <source>
        <dbReference type="ARBA" id="ARBA00022490"/>
    </source>
</evidence>
<dbReference type="Pfam" id="PF02569">
    <property type="entry name" value="Pantoate_ligase"/>
    <property type="match status" value="1"/>
</dbReference>
<protein>
    <recommendedName>
        <fullName evidence="9">Pantothenate synthetase</fullName>
        <shortName evidence="9">PS</shortName>
        <ecNumber evidence="9">6.3.2.1</ecNumber>
    </recommendedName>
    <alternativeName>
        <fullName evidence="9">Pantoate--beta-alanine ligase</fullName>
    </alternativeName>
    <alternativeName>
        <fullName evidence="9">Pantoate-activating enzyme</fullName>
    </alternativeName>
</protein>
<comment type="subunit">
    <text evidence="9">Homodimer.</text>
</comment>
<comment type="miscellaneous">
    <text evidence="9">The reaction proceeds by a bi uni uni bi ping pong mechanism.</text>
</comment>
<keyword evidence="3 9" id="KW-0963">Cytoplasm</keyword>
<dbReference type="Proteomes" id="UP001595880">
    <property type="component" value="Unassembled WGS sequence"/>
</dbReference>
<accession>A0ABV8VT43</accession>
<keyword evidence="4 9" id="KW-0436">Ligase</keyword>
<dbReference type="InterPro" id="IPR003721">
    <property type="entry name" value="Pantoate_ligase"/>
</dbReference>
<proteinExistence type="inferred from homology"/>
<keyword evidence="6 9" id="KW-0547">Nucleotide-binding</keyword>
<feature type="binding site" evidence="9">
    <location>
        <position position="61"/>
    </location>
    <ligand>
        <name>beta-alanine</name>
        <dbReference type="ChEBI" id="CHEBI:57966"/>
    </ligand>
</feature>
<dbReference type="InterPro" id="IPR004821">
    <property type="entry name" value="Cyt_trans-like"/>
</dbReference>
<dbReference type="HAMAP" id="MF_00158">
    <property type="entry name" value="PanC"/>
    <property type="match status" value="1"/>
</dbReference>
<feature type="binding site" evidence="9">
    <location>
        <position position="176"/>
    </location>
    <ligand>
        <name>ATP</name>
        <dbReference type="ChEBI" id="CHEBI:30616"/>
    </ligand>
</feature>
<feature type="binding site" evidence="9">
    <location>
        <position position="61"/>
    </location>
    <ligand>
        <name>(R)-pantoate</name>
        <dbReference type="ChEBI" id="CHEBI:15980"/>
    </ligand>
</feature>
<evidence type="ECO:0000313" key="11">
    <source>
        <dbReference type="Proteomes" id="UP001595880"/>
    </source>
</evidence>
<evidence type="ECO:0000256" key="1">
    <source>
        <dbReference type="ARBA" id="ARBA00004990"/>
    </source>
</evidence>
<comment type="caution">
    <text evidence="10">The sequence shown here is derived from an EMBL/GenBank/DDBJ whole genome shotgun (WGS) entry which is preliminary data.</text>
</comment>
<comment type="subcellular location">
    <subcellularLocation>
        <location evidence="9">Cytoplasm</location>
    </subcellularLocation>
</comment>
<dbReference type="SUPFAM" id="SSF52374">
    <property type="entry name" value="Nucleotidylyl transferase"/>
    <property type="match status" value="1"/>
</dbReference>
<dbReference type="PANTHER" id="PTHR21299:SF1">
    <property type="entry name" value="PANTOATE--BETA-ALANINE LIGASE"/>
    <property type="match status" value="1"/>
</dbReference>
<dbReference type="NCBIfam" id="TIGR00125">
    <property type="entry name" value="cyt_tran_rel"/>
    <property type="match status" value="1"/>
</dbReference>
<reference evidence="11" key="1">
    <citation type="journal article" date="2019" name="Int. J. Syst. Evol. Microbiol.">
        <title>The Global Catalogue of Microorganisms (GCM) 10K type strain sequencing project: providing services to taxonomists for standard genome sequencing and annotation.</title>
        <authorList>
            <consortium name="The Broad Institute Genomics Platform"/>
            <consortium name="The Broad Institute Genome Sequencing Center for Infectious Disease"/>
            <person name="Wu L."/>
            <person name="Ma J."/>
        </authorList>
    </citation>
    <scope>NUCLEOTIDE SEQUENCE [LARGE SCALE GENOMIC DNA]</scope>
    <source>
        <strain evidence="11">KACC 14058</strain>
    </source>
</reference>
<keyword evidence="11" id="KW-1185">Reference proteome</keyword>
<dbReference type="CDD" id="cd00560">
    <property type="entry name" value="PanC"/>
    <property type="match status" value="1"/>
</dbReference>
<keyword evidence="7 9" id="KW-0067">ATP-binding</keyword>
<dbReference type="InterPro" id="IPR014729">
    <property type="entry name" value="Rossmann-like_a/b/a_fold"/>
</dbReference>
<organism evidence="10 11">
    <name type="scientific">Gracilibacillus marinus</name>
    <dbReference type="NCBI Taxonomy" id="630535"/>
    <lineage>
        <taxon>Bacteria</taxon>
        <taxon>Bacillati</taxon>
        <taxon>Bacillota</taxon>
        <taxon>Bacilli</taxon>
        <taxon>Bacillales</taxon>
        <taxon>Bacillaceae</taxon>
        <taxon>Gracilibacillus</taxon>
    </lineage>
</organism>
<comment type="function">
    <text evidence="9">Catalyzes the condensation of pantoate with beta-alanine in an ATP-dependent reaction via a pantoyl-adenylate intermediate.</text>
</comment>
<comment type="pathway">
    <text evidence="1 9">Cofactor biosynthesis; (R)-pantothenate biosynthesis; (R)-pantothenate from (R)-pantoate and beta-alanine: step 1/1.</text>
</comment>
<dbReference type="InterPro" id="IPR042176">
    <property type="entry name" value="Pantoate_ligase_C"/>
</dbReference>
<evidence type="ECO:0000256" key="6">
    <source>
        <dbReference type="ARBA" id="ARBA00022741"/>
    </source>
</evidence>
<feature type="binding site" evidence="9">
    <location>
        <begin position="30"/>
        <end position="37"/>
    </location>
    <ligand>
        <name>ATP</name>
        <dbReference type="ChEBI" id="CHEBI:30616"/>
    </ligand>
</feature>
<sequence length="291" mass="33217">MKVIRTVEGLTRIIKEKKQLNRTIGFVPTMGYLHEGHVTLMDQCRKETDVVVVSIFVNPLQFGPNEDFERYPRDEERDAHLALSHGADILFLPSMEEMYPSTRSIEMTVVKRNDVLCGRSRQGHFDGVVTVLTKLFHLTQADVAYFGLKDAQQVAIVKGLIDDYNFPIKIRTIQTVRESDGLAKSSRNVYLTEEERNQATNIYKSLLLAQNSISEGNKNIDQIKEKMIGWIKQNTSATIDYIEILDYPSLEQIETINKRTIIAIAVHFTNVRLIDNVIVNENGDIIEKVFS</sequence>
<dbReference type="GO" id="GO:0004592">
    <property type="term" value="F:pantoate-beta-alanine ligase activity"/>
    <property type="evidence" value="ECO:0007669"/>
    <property type="project" value="UniProtKB-EC"/>
</dbReference>
<evidence type="ECO:0000256" key="5">
    <source>
        <dbReference type="ARBA" id="ARBA00022655"/>
    </source>
</evidence>
<comment type="similarity">
    <text evidence="2 9">Belongs to the pantothenate synthetase family.</text>
</comment>
<evidence type="ECO:0000313" key="10">
    <source>
        <dbReference type="EMBL" id="MFC4387638.1"/>
    </source>
</evidence>
<evidence type="ECO:0000256" key="8">
    <source>
        <dbReference type="ARBA" id="ARBA00048258"/>
    </source>
</evidence>
<gene>
    <name evidence="9 10" type="primary">panC</name>
    <name evidence="10" type="ORF">ACFOZ1_07400</name>
</gene>
<dbReference type="RefSeq" id="WP_390197760.1">
    <property type="nucleotide sequence ID" value="NZ_JBHSDV010000001.1"/>
</dbReference>
<feature type="binding site" evidence="9">
    <location>
        <begin position="147"/>
        <end position="150"/>
    </location>
    <ligand>
        <name>ATP</name>
        <dbReference type="ChEBI" id="CHEBI:30616"/>
    </ligand>
</feature>
<evidence type="ECO:0000256" key="7">
    <source>
        <dbReference type="ARBA" id="ARBA00022840"/>
    </source>
</evidence>
<evidence type="ECO:0000256" key="2">
    <source>
        <dbReference type="ARBA" id="ARBA00009256"/>
    </source>
</evidence>
<evidence type="ECO:0000256" key="9">
    <source>
        <dbReference type="HAMAP-Rule" id="MF_00158"/>
    </source>
</evidence>
<dbReference type="NCBIfam" id="TIGR00018">
    <property type="entry name" value="panC"/>
    <property type="match status" value="1"/>
</dbReference>
<dbReference type="PANTHER" id="PTHR21299">
    <property type="entry name" value="CYTIDYLATE KINASE/PANTOATE-BETA-ALANINE LIGASE"/>
    <property type="match status" value="1"/>
</dbReference>
<dbReference type="EC" id="6.3.2.1" evidence="9"/>
<evidence type="ECO:0000256" key="4">
    <source>
        <dbReference type="ARBA" id="ARBA00022598"/>
    </source>
</evidence>
<keyword evidence="5 9" id="KW-0566">Pantothenate biosynthesis</keyword>
<name>A0ABV8VT43_9BACI</name>
<feature type="binding site" evidence="9">
    <location>
        <begin position="184"/>
        <end position="187"/>
    </location>
    <ligand>
        <name>ATP</name>
        <dbReference type="ChEBI" id="CHEBI:30616"/>
    </ligand>
</feature>